<sequence>MEDAVGVVMCRTCSLSPGGIIEKTLGAKTLELEPIAEQALRMTSNMLAFISVTQSWKSWIQPNNLDAYTGFLTMPSLFIAALQWKTGAKTV</sequence>
<accession>A0A177BX77</accession>
<dbReference type="AlphaFoldDB" id="A0A177BX77"/>
<dbReference type="InParanoid" id="A0A177BX77"/>
<proteinExistence type="predicted"/>
<reference evidence="1 2" key="1">
    <citation type="submission" date="2016-05" db="EMBL/GenBank/DDBJ databases">
        <title>Comparative analysis of secretome profiles of manganese(II)-oxidizing ascomycete fungi.</title>
        <authorList>
            <consortium name="DOE Joint Genome Institute"/>
            <person name="Zeiner C.A."/>
            <person name="Purvine S.O."/>
            <person name="Zink E.M."/>
            <person name="Wu S."/>
            <person name="Pasa-Tolic L."/>
            <person name="Chaput D.L."/>
            <person name="Haridas S."/>
            <person name="Grigoriev I.V."/>
            <person name="Santelli C.M."/>
            <person name="Hansel C.M."/>
        </authorList>
    </citation>
    <scope>NUCLEOTIDE SEQUENCE [LARGE SCALE GENOMIC DNA]</scope>
    <source>
        <strain evidence="1 2">AP3s5-JAC2a</strain>
    </source>
</reference>
<protein>
    <submittedName>
        <fullName evidence="1">Uncharacterized protein</fullName>
    </submittedName>
</protein>
<dbReference type="OrthoDB" id="5378430at2759"/>
<dbReference type="EMBL" id="KV441562">
    <property type="protein sequence ID" value="OAF99301.1"/>
    <property type="molecule type" value="Genomic_DNA"/>
</dbReference>
<organism evidence="1 2">
    <name type="scientific">Paraphaeosphaeria sporulosa</name>
    <dbReference type="NCBI Taxonomy" id="1460663"/>
    <lineage>
        <taxon>Eukaryota</taxon>
        <taxon>Fungi</taxon>
        <taxon>Dikarya</taxon>
        <taxon>Ascomycota</taxon>
        <taxon>Pezizomycotina</taxon>
        <taxon>Dothideomycetes</taxon>
        <taxon>Pleosporomycetidae</taxon>
        <taxon>Pleosporales</taxon>
        <taxon>Massarineae</taxon>
        <taxon>Didymosphaeriaceae</taxon>
        <taxon>Paraphaeosphaeria</taxon>
    </lineage>
</organism>
<keyword evidence="2" id="KW-1185">Reference proteome</keyword>
<dbReference type="RefSeq" id="XP_018029667.1">
    <property type="nucleotide sequence ID" value="XM_018179661.1"/>
</dbReference>
<dbReference type="GeneID" id="28763147"/>
<evidence type="ECO:0000313" key="2">
    <source>
        <dbReference type="Proteomes" id="UP000077069"/>
    </source>
</evidence>
<gene>
    <name evidence="1" type="ORF">CC84DRAFT_1169440</name>
</gene>
<name>A0A177BX77_9PLEO</name>
<evidence type="ECO:0000313" key="1">
    <source>
        <dbReference type="EMBL" id="OAF99301.1"/>
    </source>
</evidence>
<dbReference type="Proteomes" id="UP000077069">
    <property type="component" value="Unassembled WGS sequence"/>
</dbReference>